<sequence length="300" mass="31485">MSDPLPSSRLTCHATLGLIAATLTIAIPAHAAERRGGGKLLLTNGVSSIDGAAGGGLASWAVIAGNETEDGIGGTAHVTYITLPDFTVRSAGAAIGISDRIELSFADQRFGTGKVGAALGLGRGFTFGQQIWGAKLRLAGDAVWAQDTIVPQIAAGVQYKQARRAPVLNAVGAARAKNLDLYLAATKLYLAQGLLVNATVRLTRANQLGLLGFGGPRQNGRSAQFEGSIGKMLSRRLVIGAEYRTKPDNLAFAQEDDAYDVFFAWAVQRNVSLTVAYVDLGDIATRRNQRGLFVSLQGGF</sequence>
<dbReference type="EMBL" id="BAABBF010000005">
    <property type="protein sequence ID" value="GAA3714655.1"/>
    <property type="molecule type" value="Genomic_DNA"/>
</dbReference>
<protein>
    <submittedName>
        <fullName evidence="1">DUF3034 family protein</fullName>
    </submittedName>
</protein>
<dbReference type="Proteomes" id="UP001500523">
    <property type="component" value="Unassembled WGS sequence"/>
</dbReference>
<evidence type="ECO:0000313" key="2">
    <source>
        <dbReference type="Proteomes" id="UP001500523"/>
    </source>
</evidence>
<dbReference type="RefSeq" id="WP_344693660.1">
    <property type="nucleotide sequence ID" value="NZ_BAABBF010000005.1"/>
</dbReference>
<dbReference type="InterPro" id="IPR021393">
    <property type="entry name" value="DUF3034"/>
</dbReference>
<keyword evidence="2" id="KW-1185">Reference proteome</keyword>
<comment type="caution">
    <text evidence="1">The sequence shown here is derived from an EMBL/GenBank/DDBJ whole genome shotgun (WGS) entry which is preliminary data.</text>
</comment>
<accession>A0ABP7E7M8</accession>
<dbReference type="Pfam" id="PF11231">
    <property type="entry name" value="DUF3034"/>
    <property type="match status" value="1"/>
</dbReference>
<proteinExistence type="predicted"/>
<reference evidence="2" key="1">
    <citation type="journal article" date="2019" name="Int. J. Syst. Evol. Microbiol.">
        <title>The Global Catalogue of Microorganisms (GCM) 10K type strain sequencing project: providing services to taxonomists for standard genome sequencing and annotation.</title>
        <authorList>
            <consortium name="The Broad Institute Genomics Platform"/>
            <consortium name="The Broad Institute Genome Sequencing Center for Infectious Disease"/>
            <person name="Wu L."/>
            <person name="Ma J."/>
        </authorList>
    </citation>
    <scope>NUCLEOTIDE SEQUENCE [LARGE SCALE GENOMIC DNA]</scope>
    <source>
        <strain evidence="2">JCM 17498</strain>
    </source>
</reference>
<name>A0ABP7E7M8_9SPHN</name>
<gene>
    <name evidence="1" type="ORF">GCM10022268_24210</name>
</gene>
<evidence type="ECO:0000313" key="1">
    <source>
        <dbReference type="EMBL" id="GAA3714655.1"/>
    </source>
</evidence>
<organism evidence="1 2">
    <name type="scientific">Sphingomonas cynarae</name>
    <dbReference type="NCBI Taxonomy" id="930197"/>
    <lineage>
        <taxon>Bacteria</taxon>
        <taxon>Pseudomonadati</taxon>
        <taxon>Pseudomonadota</taxon>
        <taxon>Alphaproteobacteria</taxon>
        <taxon>Sphingomonadales</taxon>
        <taxon>Sphingomonadaceae</taxon>
        <taxon>Sphingomonas</taxon>
    </lineage>
</organism>